<dbReference type="EMBL" id="AFYH01208298">
    <property type="status" value="NOT_ANNOTATED_CDS"/>
    <property type="molecule type" value="Genomic_DNA"/>
</dbReference>
<evidence type="ECO:0000313" key="4">
    <source>
        <dbReference type="Ensembl" id="ENSLACP00000009401.1"/>
    </source>
</evidence>
<dbReference type="Pfam" id="PF24066">
    <property type="entry name" value="Hisat_C"/>
    <property type="match status" value="1"/>
</dbReference>
<dbReference type="RefSeq" id="XP_006009593.1">
    <property type="nucleotide sequence ID" value="XM_006009531.1"/>
</dbReference>
<dbReference type="KEGG" id="lcm:102359372"/>
<dbReference type="SUPFAM" id="SSF55729">
    <property type="entry name" value="Acyl-CoA N-acyltransferases (Nat)"/>
    <property type="match status" value="1"/>
</dbReference>
<dbReference type="CDD" id="cd04301">
    <property type="entry name" value="NAT_SF"/>
    <property type="match status" value="1"/>
</dbReference>
<dbReference type="OMA" id="WHYLNID"/>
<dbReference type="Proteomes" id="UP000008672">
    <property type="component" value="Unassembled WGS sequence"/>
</dbReference>
<dbReference type="GeneID" id="102359372"/>
<dbReference type="FunCoup" id="H3AID0">
    <property type="interactions" value="7"/>
</dbReference>
<evidence type="ECO:0000259" key="3">
    <source>
        <dbReference type="PROSITE" id="PS51186"/>
    </source>
</evidence>
<dbReference type="PROSITE" id="PS51186">
    <property type="entry name" value="GNAT"/>
    <property type="match status" value="1"/>
</dbReference>
<dbReference type="CTD" id="375607"/>
<keyword evidence="5" id="KW-1185">Reference proteome</keyword>
<dbReference type="InParanoid" id="H3AID0"/>
<dbReference type="InterPro" id="IPR056483">
    <property type="entry name" value="Hisat_C"/>
</dbReference>
<dbReference type="InterPro" id="IPR000182">
    <property type="entry name" value="GNAT_dom"/>
</dbReference>
<dbReference type="FunFam" id="3.40.630.30:FF:000039">
    <property type="entry name" value="Probable N-acetyltransferase 16"/>
    <property type="match status" value="1"/>
</dbReference>
<proteinExistence type="predicted"/>
<evidence type="ECO:0000256" key="1">
    <source>
        <dbReference type="ARBA" id="ARBA00022679"/>
    </source>
</evidence>
<dbReference type="Ensembl" id="ENSLACT00000009473.1">
    <property type="protein sequence ID" value="ENSLACP00000009401.1"/>
    <property type="gene ID" value="ENSLACG00000008292.1"/>
</dbReference>
<dbReference type="Gene3D" id="3.40.630.30">
    <property type="match status" value="1"/>
</dbReference>
<gene>
    <name evidence="4" type="primary">NAT16</name>
</gene>
<dbReference type="OrthoDB" id="8889733at2759"/>
<dbReference type="InterPro" id="IPR016181">
    <property type="entry name" value="Acyl_CoA_acyltransferase"/>
</dbReference>
<evidence type="ECO:0000256" key="2">
    <source>
        <dbReference type="ARBA" id="ARBA00023315"/>
    </source>
</evidence>
<protein>
    <submittedName>
        <fullName evidence="4">N-acetyltransferase 16 (putative)</fullName>
    </submittedName>
</protein>
<dbReference type="GO" id="GO:0016747">
    <property type="term" value="F:acyltransferase activity, transferring groups other than amino-acyl groups"/>
    <property type="evidence" value="ECO:0007669"/>
    <property type="project" value="InterPro"/>
</dbReference>
<reference evidence="5" key="1">
    <citation type="submission" date="2011-08" db="EMBL/GenBank/DDBJ databases">
        <title>The draft genome of Latimeria chalumnae.</title>
        <authorList>
            <person name="Di Palma F."/>
            <person name="Alfoldi J."/>
            <person name="Johnson J."/>
            <person name="Berlin A."/>
            <person name="Gnerre S."/>
            <person name="Jaffe D."/>
            <person name="MacCallum I."/>
            <person name="Young S."/>
            <person name="Walker B.J."/>
            <person name="Lander E."/>
            <person name="Lindblad-Toh K."/>
        </authorList>
    </citation>
    <scope>NUCLEOTIDE SEQUENCE [LARGE SCALE GENOMIC DNA]</scope>
    <source>
        <strain evidence="5">Wild caught</strain>
    </source>
</reference>
<feature type="domain" description="N-acetyltransferase" evidence="3">
    <location>
        <begin position="19"/>
        <end position="154"/>
    </location>
</feature>
<reference evidence="4" key="2">
    <citation type="submission" date="2025-08" db="UniProtKB">
        <authorList>
            <consortium name="Ensembl"/>
        </authorList>
    </citation>
    <scope>IDENTIFICATION</scope>
</reference>
<dbReference type="HOGENOM" id="CLU_074598_0_0_1"/>
<dbReference type="PANTHER" id="PTHR47403">
    <property type="entry name" value="LOC100145250 PROTEIN"/>
    <property type="match status" value="1"/>
</dbReference>
<keyword evidence="2" id="KW-0012">Acyltransferase</keyword>
<dbReference type="AlphaFoldDB" id="H3AID0"/>
<name>H3AID0_LATCH</name>
<reference evidence="4" key="3">
    <citation type="submission" date="2025-09" db="UniProtKB">
        <authorList>
            <consortium name="Ensembl"/>
        </authorList>
    </citation>
    <scope>IDENTIFICATION</scope>
</reference>
<sequence>MKIETNPAIDMKLSLDSELEFTVATEMDFEEIMSISKDVYGGLDYLPARYQTWIHQPNRTVMLAKKDGKVIALQSVYIIDEGETVLVEGLRVAPTERGKGVAGIIQKYCTEFVKKKYPDVKVIRLTRDDKLGPKDFKKYRLLSKQGILLVRFNAEELCSRLGDIVAQMKAAGTDMRPYVVLDQNEVQDVVLNNEILHEVLPNKTIIQDWQPFKPLQSNMQLLMEKDLHWIVDHIQIPNVVSLCTSPFRIPIGEDWYYLNIDLFGKDLSHLKSQFIGHLQNLMQNLRGSIMCQMFLEPSLWEDMADFCKNIMDVEIARHYTEQYLLESDI</sequence>
<dbReference type="eggNOG" id="ENOG502QW73">
    <property type="taxonomic scope" value="Eukaryota"/>
</dbReference>
<dbReference type="GeneTree" id="ENSGT00390000016398"/>
<dbReference type="Pfam" id="PF00583">
    <property type="entry name" value="Acetyltransf_1"/>
    <property type="match status" value="1"/>
</dbReference>
<organism evidence="4 5">
    <name type="scientific">Latimeria chalumnae</name>
    <name type="common">Coelacanth</name>
    <dbReference type="NCBI Taxonomy" id="7897"/>
    <lineage>
        <taxon>Eukaryota</taxon>
        <taxon>Metazoa</taxon>
        <taxon>Chordata</taxon>
        <taxon>Craniata</taxon>
        <taxon>Vertebrata</taxon>
        <taxon>Euteleostomi</taxon>
        <taxon>Coelacanthiformes</taxon>
        <taxon>Coelacanthidae</taxon>
        <taxon>Latimeria</taxon>
    </lineage>
</organism>
<keyword evidence="1" id="KW-0808">Transferase</keyword>
<dbReference type="EMBL" id="AFYH01208299">
    <property type="status" value="NOT_ANNOTATED_CDS"/>
    <property type="molecule type" value="Genomic_DNA"/>
</dbReference>
<dbReference type="PANTHER" id="PTHR47403:SF3">
    <property type="entry name" value="N-ACETYLTRANSFERASE 16-RELATED"/>
    <property type="match status" value="1"/>
</dbReference>
<accession>H3AID0</accession>
<evidence type="ECO:0000313" key="5">
    <source>
        <dbReference type="Proteomes" id="UP000008672"/>
    </source>
</evidence>